<sequence>MALALAFMTIITFIQVVLRYVFGTGWVWSLEATTYTFAWLVLIGMSYGVRTRAHIAVDLFSSRLSFGARRAMAVTVSGLCLLYCGFMVYGSTMFIDGLFSLGNNARDIPLPRWLLIGIMPIAFLLLAFRFLQAMRRMLARDDKDQILKKAPASAAIGQEQKVRIVEPR</sequence>
<evidence type="ECO:0000256" key="7">
    <source>
        <dbReference type="ARBA" id="ARBA00023136"/>
    </source>
</evidence>
<gene>
    <name evidence="10" type="ORF">METZ01_LOCUS96341</name>
</gene>
<evidence type="ECO:0000256" key="1">
    <source>
        <dbReference type="ARBA" id="ARBA00004429"/>
    </source>
</evidence>
<evidence type="ECO:0000256" key="4">
    <source>
        <dbReference type="ARBA" id="ARBA00022519"/>
    </source>
</evidence>
<keyword evidence="2" id="KW-0813">Transport</keyword>
<accession>A0A381VV48</accession>
<dbReference type="InterPro" id="IPR007387">
    <property type="entry name" value="TRAP_DctQ"/>
</dbReference>
<dbReference type="PANTHER" id="PTHR35011">
    <property type="entry name" value="2,3-DIKETO-L-GULONATE TRAP TRANSPORTER SMALL PERMEASE PROTEIN YIAM"/>
    <property type="match status" value="1"/>
</dbReference>
<keyword evidence="4" id="KW-0997">Cell inner membrane</keyword>
<keyword evidence="3" id="KW-1003">Cell membrane</keyword>
<dbReference type="InterPro" id="IPR055348">
    <property type="entry name" value="DctQ"/>
</dbReference>
<protein>
    <recommendedName>
        <fullName evidence="9">Tripartite ATP-independent periplasmic transporters DctQ component domain-containing protein</fullName>
    </recommendedName>
</protein>
<keyword evidence="7 8" id="KW-0472">Membrane</keyword>
<comment type="subcellular location">
    <subcellularLocation>
        <location evidence="1">Cell inner membrane</location>
        <topology evidence="1">Multi-pass membrane protein</topology>
    </subcellularLocation>
</comment>
<dbReference type="GO" id="GO:0022857">
    <property type="term" value="F:transmembrane transporter activity"/>
    <property type="evidence" value="ECO:0007669"/>
    <property type="project" value="TreeGrafter"/>
</dbReference>
<evidence type="ECO:0000259" key="9">
    <source>
        <dbReference type="Pfam" id="PF04290"/>
    </source>
</evidence>
<dbReference type="EMBL" id="UINC01009709">
    <property type="protein sequence ID" value="SVA43487.1"/>
    <property type="molecule type" value="Genomic_DNA"/>
</dbReference>
<keyword evidence="5 8" id="KW-0812">Transmembrane</keyword>
<feature type="transmembrane region" description="Helical" evidence="8">
    <location>
        <begin position="70"/>
        <end position="90"/>
    </location>
</feature>
<feature type="transmembrane region" description="Helical" evidence="8">
    <location>
        <begin position="29"/>
        <end position="49"/>
    </location>
</feature>
<evidence type="ECO:0000256" key="8">
    <source>
        <dbReference type="SAM" id="Phobius"/>
    </source>
</evidence>
<evidence type="ECO:0000313" key="10">
    <source>
        <dbReference type="EMBL" id="SVA43487.1"/>
    </source>
</evidence>
<dbReference type="GO" id="GO:0015740">
    <property type="term" value="P:C4-dicarboxylate transport"/>
    <property type="evidence" value="ECO:0007669"/>
    <property type="project" value="TreeGrafter"/>
</dbReference>
<organism evidence="10">
    <name type="scientific">marine metagenome</name>
    <dbReference type="NCBI Taxonomy" id="408172"/>
    <lineage>
        <taxon>unclassified sequences</taxon>
        <taxon>metagenomes</taxon>
        <taxon>ecological metagenomes</taxon>
    </lineage>
</organism>
<name>A0A381VV48_9ZZZZ</name>
<keyword evidence="6 8" id="KW-1133">Transmembrane helix</keyword>
<evidence type="ECO:0000256" key="3">
    <source>
        <dbReference type="ARBA" id="ARBA00022475"/>
    </source>
</evidence>
<evidence type="ECO:0000256" key="6">
    <source>
        <dbReference type="ARBA" id="ARBA00022989"/>
    </source>
</evidence>
<proteinExistence type="predicted"/>
<evidence type="ECO:0000256" key="5">
    <source>
        <dbReference type="ARBA" id="ARBA00022692"/>
    </source>
</evidence>
<evidence type="ECO:0000256" key="2">
    <source>
        <dbReference type="ARBA" id="ARBA00022448"/>
    </source>
</evidence>
<dbReference type="AlphaFoldDB" id="A0A381VV48"/>
<feature type="domain" description="Tripartite ATP-independent periplasmic transporters DctQ component" evidence="9">
    <location>
        <begin position="8"/>
        <end position="139"/>
    </location>
</feature>
<feature type="transmembrane region" description="Helical" evidence="8">
    <location>
        <begin position="110"/>
        <end position="131"/>
    </location>
</feature>
<dbReference type="Pfam" id="PF04290">
    <property type="entry name" value="DctQ"/>
    <property type="match status" value="1"/>
</dbReference>
<dbReference type="PANTHER" id="PTHR35011:SF2">
    <property type="entry name" value="2,3-DIKETO-L-GULONATE TRAP TRANSPORTER SMALL PERMEASE PROTEIN YIAM"/>
    <property type="match status" value="1"/>
</dbReference>
<dbReference type="GO" id="GO:0005886">
    <property type="term" value="C:plasma membrane"/>
    <property type="evidence" value="ECO:0007669"/>
    <property type="project" value="UniProtKB-SubCell"/>
</dbReference>
<reference evidence="10" key="1">
    <citation type="submission" date="2018-05" db="EMBL/GenBank/DDBJ databases">
        <authorList>
            <person name="Lanie J.A."/>
            <person name="Ng W.-L."/>
            <person name="Kazmierczak K.M."/>
            <person name="Andrzejewski T.M."/>
            <person name="Davidsen T.M."/>
            <person name="Wayne K.J."/>
            <person name="Tettelin H."/>
            <person name="Glass J.I."/>
            <person name="Rusch D."/>
            <person name="Podicherti R."/>
            <person name="Tsui H.-C.T."/>
            <person name="Winkler M.E."/>
        </authorList>
    </citation>
    <scope>NUCLEOTIDE SEQUENCE</scope>
</reference>